<dbReference type="Pfam" id="PF00440">
    <property type="entry name" value="TetR_N"/>
    <property type="match status" value="1"/>
</dbReference>
<name>A0A7W6BLB7_9SPHN</name>
<evidence type="ECO:0000256" key="5">
    <source>
        <dbReference type="SAM" id="MobiDB-lite"/>
    </source>
</evidence>
<dbReference type="GO" id="GO:0003700">
    <property type="term" value="F:DNA-binding transcription factor activity"/>
    <property type="evidence" value="ECO:0007669"/>
    <property type="project" value="TreeGrafter"/>
</dbReference>
<accession>A0A7W6BLB7</accession>
<organism evidence="7 8">
    <name type="scientific">Sphingobium jiangsuense</name>
    <dbReference type="NCBI Taxonomy" id="870476"/>
    <lineage>
        <taxon>Bacteria</taxon>
        <taxon>Pseudomonadati</taxon>
        <taxon>Pseudomonadota</taxon>
        <taxon>Alphaproteobacteria</taxon>
        <taxon>Sphingomonadales</taxon>
        <taxon>Sphingomonadaceae</taxon>
        <taxon>Sphingobium</taxon>
    </lineage>
</organism>
<proteinExistence type="predicted"/>
<keyword evidence="8" id="KW-1185">Reference proteome</keyword>
<dbReference type="AlphaFoldDB" id="A0A7W6BLB7"/>
<dbReference type="PANTHER" id="PTHR30055">
    <property type="entry name" value="HTH-TYPE TRANSCRIPTIONAL REGULATOR RUTR"/>
    <property type="match status" value="1"/>
</dbReference>
<dbReference type="InterPro" id="IPR009057">
    <property type="entry name" value="Homeodomain-like_sf"/>
</dbReference>
<sequence length="227" mass="25807">MAMRQASETEPRQKALQRRRMPRQQRARHTVEAIFEATEQLAATHGFDAVNTRMIAERAGVGIGSLYQYFPTYEAILLAWYERVSTMAAQQVRLSTIEAMDRTPADAVRFAIRGLLDIYRQHRLALIDMPHQVPQIGQVIRHTSLEVLNRGTIRLYLSQHPEFDATRTERHVFFLETIVHALLRRYAREEPEFLDADDVVEGIGALILSYLAAQTGAESREGPAGHG</sequence>
<protein>
    <submittedName>
        <fullName evidence="7">AcrR family transcriptional regulator</fullName>
    </submittedName>
</protein>
<evidence type="ECO:0000259" key="6">
    <source>
        <dbReference type="PROSITE" id="PS50977"/>
    </source>
</evidence>
<comment type="caution">
    <text evidence="7">The sequence shown here is derived from an EMBL/GenBank/DDBJ whole genome shotgun (WGS) entry which is preliminary data.</text>
</comment>
<reference evidence="7 8" key="1">
    <citation type="submission" date="2020-08" db="EMBL/GenBank/DDBJ databases">
        <title>Genomic Encyclopedia of Type Strains, Phase IV (KMG-IV): sequencing the most valuable type-strain genomes for metagenomic binning, comparative biology and taxonomic classification.</title>
        <authorList>
            <person name="Goeker M."/>
        </authorList>
    </citation>
    <scope>NUCLEOTIDE SEQUENCE [LARGE SCALE GENOMIC DNA]</scope>
    <source>
        <strain evidence="7 8">DSM 26189</strain>
    </source>
</reference>
<keyword evidence="2 4" id="KW-0238">DNA-binding</keyword>
<dbReference type="InterPro" id="IPR041669">
    <property type="entry name" value="TetR_C_15"/>
</dbReference>
<feature type="region of interest" description="Disordered" evidence="5">
    <location>
        <begin position="1"/>
        <end position="26"/>
    </location>
</feature>
<evidence type="ECO:0000313" key="8">
    <source>
        <dbReference type="Proteomes" id="UP000571950"/>
    </source>
</evidence>
<dbReference type="Gene3D" id="1.10.357.10">
    <property type="entry name" value="Tetracycline Repressor, domain 2"/>
    <property type="match status" value="1"/>
</dbReference>
<dbReference type="Pfam" id="PF17918">
    <property type="entry name" value="TetR_C_15"/>
    <property type="match status" value="1"/>
</dbReference>
<dbReference type="SUPFAM" id="SSF46689">
    <property type="entry name" value="Homeodomain-like"/>
    <property type="match status" value="1"/>
</dbReference>
<dbReference type="InterPro" id="IPR001647">
    <property type="entry name" value="HTH_TetR"/>
</dbReference>
<dbReference type="PROSITE" id="PS50977">
    <property type="entry name" value="HTH_TETR_2"/>
    <property type="match status" value="1"/>
</dbReference>
<evidence type="ECO:0000313" key="7">
    <source>
        <dbReference type="EMBL" id="MBB3925855.1"/>
    </source>
</evidence>
<dbReference type="RefSeq" id="WP_188071398.1">
    <property type="nucleotide sequence ID" value="NZ_BSPS01000094.1"/>
</dbReference>
<feature type="DNA-binding region" description="H-T-H motif" evidence="4">
    <location>
        <begin position="51"/>
        <end position="70"/>
    </location>
</feature>
<evidence type="ECO:0000256" key="1">
    <source>
        <dbReference type="ARBA" id="ARBA00023015"/>
    </source>
</evidence>
<dbReference type="PANTHER" id="PTHR30055:SF234">
    <property type="entry name" value="HTH-TYPE TRANSCRIPTIONAL REGULATOR BETI"/>
    <property type="match status" value="1"/>
</dbReference>
<feature type="compositionally biased region" description="Basic residues" evidence="5">
    <location>
        <begin position="15"/>
        <end position="26"/>
    </location>
</feature>
<dbReference type="PRINTS" id="PR00455">
    <property type="entry name" value="HTHTETR"/>
</dbReference>
<evidence type="ECO:0000256" key="3">
    <source>
        <dbReference type="ARBA" id="ARBA00023163"/>
    </source>
</evidence>
<gene>
    <name evidence="7" type="ORF">GGR43_001570</name>
</gene>
<dbReference type="InterPro" id="IPR050109">
    <property type="entry name" value="HTH-type_TetR-like_transc_reg"/>
</dbReference>
<evidence type="ECO:0000256" key="4">
    <source>
        <dbReference type="PROSITE-ProRule" id="PRU00335"/>
    </source>
</evidence>
<dbReference type="Proteomes" id="UP000571950">
    <property type="component" value="Unassembled WGS sequence"/>
</dbReference>
<dbReference type="EMBL" id="JACIDT010000004">
    <property type="protein sequence ID" value="MBB3925855.1"/>
    <property type="molecule type" value="Genomic_DNA"/>
</dbReference>
<evidence type="ECO:0000256" key="2">
    <source>
        <dbReference type="ARBA" id="ARBA00023125"/>
    </source>
</evidence>
<keyword evidence="1" id="KW-0805">Transcription regulation</keyword>
<dbReference type="GO" id="GO:0000976">
    <property type="term" value="F:transcription cis-regulatory region binding"/>
    <property type="evidence" value="ECO:0007669"/>
    <property type="project" value="TreeGrafter"/>
</dbReference>
<keyword evidence="3" id="KW-0804">Transcription</keyword>
<feature type="domain" description="HTH tetR-type" evidence="6">
    <location>
        <begin position="28"/>
        <end position="88"/>
    </location>
</feature>